<feature type="compositionally biased region" description="Basic and acidic residues" evidence="1">
    <location>
        <begin position="80"/>
        <end position="89"/>
    </location>
</feature>
<sequence>MNPLTNRSQIFNQEAHDAFASLQRTFHDKFFDEVRDVDVPTPGYMALNDRVEDEGPESGRMKKSKSVQSLSSRPSTSNLSRRETEKERTFVPLRGSQSNLSRTMGSKSPFGSLSNLSASRSSKSLHGSQSLSRSTAKLAADSPPTRSGSPDLATILNNVEKSLEKSLAKAEDNLFQSTDNLVKVKLTALTGSSGHLYDPDALERSGSTTKLSRPASRLGLSSPTLHHYASQPSLAKVKSKSSLPEIDSRFVKPQSQQPILSRRESAHDMEAGEGRGVLVAAEEAIRAGEERRRRLRGSFEESISQPSLLESRPPLSRTHSTSINDITNRLADPTNFPSAYKSKYEATRLHQERVSEVGRASEVGAPGLSGNGSGAGLSKKAEQVVKRLTDPRNYTGTQKAKSTSLESLEQTGYPQGYTPPTQETKEKLRTKPKIEFFTDFAPSQPPSLRSSRTNLASDNEPRSLRSSRTNLADHGLRSSRTSLVETGVGSVRGSVTRRL</sequence>
<proteinExistence type="predicted"/>
<accession>A0A0L0H492</accession>
<evidence type="ECO:0000313" key="3">
    <source>
        <dbReference type="Proteomes" id="UP000053201"/>
    </source>
</evidence>
<reference evidence="2 3" key="1">
    <citation type="submission" date="2009-08" db="EMBL/GenBank/DDBJ databases">
        <title>The Genome Sequence of Spizellomyces punctatus strain DAOM BR117.</title>
        <authorList>
            <consortium name="The Broad Institute Genome Sequencing Platform"/>
            <person name="Russ C."/>
            <person name="Cuomo C."/>
            <person name="Shea T."/>
            <person name="Young S.K."/>
            <person name="Zeng Q."/>
            <person name="Koehrsen M."/>
            <person name="Haas B."/>
            <person name="Borodovsky M."/>
            <person name="Guigo R."/>
            <person name="Alvarado L."/>
            <person name="Berlin A."/>
            <person name="Bochicchio J."/>
            <person name="Borenstein D."/>
            <person name="Chapman S."/>
            <person name="Chen Z."/>
            <person name="Engels R."/>
            <person name="Freedman E."/>
            <person name="Gellesch M."/>
            <person name="Goldberg J."/>
            <person name="Griggs A."/>
            <person name="Gujja S."/>
            <person name="Heiman D."/>
            <person name="Hepburn T."/>
            <person name="Howarth C."/>
            <person name="Jen D."/>
            <person name="Larson L."/>
            <person name="Lewis B."/>
            <person name="Mehta T."/>
            <person name="Park D."/>
            <person name="Pearson M."/>
            <person name="Roberts A."/>
            <person name="Saif S."/>
            <person name="Shenoy N."/>
            <person name="Sisk P."/>
            <person name="Stolte C."/>
            <person name="Sykes S."/>
            <person name="Thomson T."/>
            <person name="Walk T."/>
            <person name="White J."/>
            <person name="Yandava C."/>
            <person name="Burger G."/>
            <person name="Gray M.W."/>
            <person name="Holland P.W.H."/>
            <person name="King N."/>
            <person name="Lang F.B.F."/>
            <person name="Roger A.J."/>
            <person name="Ruiz-Trillo I."/>
            <person name="Lander E."/>
            <person name="Nusbaum C."/>
        </authorList>
    </citation>
    <scope>NUCLEOTIDE SEQUENCE [LARGE SCALE GENOMIC DNA]</scope>
    <source>
        <strain evidence="2 3">DAOM BR117</strain>
    </source>
</reference>
<feature type="compositionally biased region" description="Polar residues" evidence="1">
    <location>
        <begin position="95"/>
        <end position="111"/>
    </location>
</feature>
<feature type="compositionally biased region" description="Low complexity" evidence="1">
    <location>
        <begin position="112"/>
        <end position="134"/>
    </location>
</feature>
<dbReference type="EMBL" id="KQ257476">
    <property type="protein sequence ID" value="KNC95789.1"/>
    <property type="molecule type" value="Genomic_DNA"/>
</dbReference>
<name>A0A0L0H492_SPIPD</name>
<dbReference type="InParanoid" id="A0A0L0H492"/>
<protein>
    <submittedName>
        <fullName evidence="2">Uncharacterized protein</fullName>
    </submittedName>
</protein>
<dbReference type="Proteomes" id="UP000053201">
    <property type="component" value="Unassembled WGS sequence"/>
</dbReference>
<feature type="compositionally biased region" description="Low complexity" evidence="1">
    <location>
        <begin position="69"/>
        <end position="79"/>
    </location>
</feature>
<dbReference type="GeneID" id="27691918"/>
<dbReference type="AlphaFoldDB" id="A0A0L0H492"/>
<feature type="compositionally biased region" description="Polar residues" evidence="1">
    <location>
        <begin position="446"/>
        <end position="457"/>
    </location>
</feature>
<feature type="region of interest" description="Disordered" evidence="1">
    <location>
        <begin position="37"/>
        <end position="152"/>
    </location>
</feature>
<dbReference type="RefSeq" id="XP_016603829.1">
    <property type="nucleotide sequence ID" value="XM_016756931.1"/>
</dbReference>
<dbReference type="VEuPathDB" id="FungiDB:SPPG_08782"/>
<feature type="compositionally biased region" description="Polar residues" evidence="1">
    <location>
        <begin position="392"/>
        <end position="422"/>
    </location>
</feature>
<feature type="region of interest" description="Disordered" evidence="1">
    <location>
        <begin position="246"/>
        <end position="269"/>
    </location>
</feature>
<dbReference type="OrthoDB" id="2160758at2759"/>
<organism evidence="2 3">
    <name type="scientific">Spizellomyces punctatus (strain DAOM BR117)</name>
    <dbReference type="NCBI Taxonomy" id="645134"/>
    <lineage>
        <taxon>Eukaryota</taxon>
        <taxon>Fungi</taxon>
        <taxon>Fungi incertae sedis</taxon>
        <taxon>Chytridiomycota</taxon>
        <taxon>Chytridiomycota incertae sedis</taxon>
        <taxon>Chytridiomycetes</taxon>
        <taxon>Spizellomycetales</taxon>
        <taxon>Spizellomycetaceae</taxon>
        <taxon>Spizellomyces</taxon>
    </lineage>
</organism>
<feature type="region of interest" description="Disordered" evidence="1">
    <location>
        <begin position="358"/>
        <end position="426"/>
    </location>
</feature>
<evidence type="ECO:0000256" key="1">
    <source>
        <dbReference type="SAM" id="MobiDB-lite"/>
    </source>
</evidence>
<feature type="region of interest" description="Disordered" evidence="1">
    <location>
        <begin position="193"/>
        <end position="224"/>
    </location>
</feature>
<keyword evidence="3" id="KW-1185">Reference proteome</keyword>
<gene>
    <name evidence="2" type="ORF">SPPG_08782</name>
</gene>
<evidence type="ECO:0000313" key="2">
    <source>
        <dbReference type="EMBL" id="KNC95789.1"/>
    </source>
</evidence>
<feature type="region of interest" description="Disordered" evidence="1">
    <location>
        <begin position="438"/>
        <end position="499"/>
    </location>
</feature>
<feature type="compositionally biased region" description="Basic and acidic residues" evidence="1">
    <location>
        <begin position="379"/>
        <end position="390"/>
    </location>
</feature>